<gene>
    <name evidence="1" type="primary">Vigan.02G343100</name>
    <name evidence="1" type="ORF">VIGAN_02343100</name>
</gene>
<feature type="non-terminal residue" evidence="1">
    <location>
        <position position="1"/>
    </location>
</feature>
<keyword evidence="2" id="KW-1185">Reference proteome</keyword>
<accession>A0A0S3RIF0</accession>
<evidence type="ECO:0000313" key="1">
    <source>
        <dbReference type="EMBL" id="BAT80418.1"/>
    </source>
</evidence>
<sequence length="84" mass="9271">PNALKFCCFLVFKEKTWLKAGTFAVNSEGYIAAGSFSTLESSLSKFLSFLSLLLHFLFGNYLLSLTICCSLQTLFLVPVSFSTP</sequence>
<dbReference type="AlphaFoldDB" id="A0A0S3RIF0"/>
<proteinExistence type="predicted"/>
<protein>
    <submittedName>
        <fullName evidence="1">Uncharacterized protein</fullName>
    </submittedName>
</protein>
<reference evidence="1 2" key="1">
    <citation type="journal article" date="2015" name="Sci. Rep.">
        <title>The power of single molecule real-time sequencing technology in the de novo assembly of a eukaryotic genome.</title>
        <authorList>
            <person name="Sakai H."/>
            <person name="Naito K."/>
            <person name="Ogiso-Tanaka E."/>
            <person name="Takahashi Y."/>
            <person name="Iseki K."/>
            <person name="Muto C."/>
            <person name="Satou K."/>
            <person name="Teruya K."/>
            <person name="Shiroma A."/>
            <person name="Shimoji M."/>
            <person name="Hirano T."/>
            <person name="Itoh T."/>
            <person name="Kaga A."/>
            <person name="Tomooka N."/>
        </authorList>
    </citation>
    <scope>NUCLEOTIDE SEQUENCE [LARGE SCALE GENOMIC DNA]</scope>
    <source>
        <strain evidence="2">cv. Shumari</strain>
    </source>
</reference>
<dbReference type="Proteomes" id="UP000291084">
    <property type="component" value="Chromosome 2"/>
</dbReference>
<dbReference type="EMBL" id="AP015035">
    <property type="protein sequence ID" value="BAT80418.1"/>
    <property type="molecule type" value="Genomic_DNA"/>
</dbReference>
<name>A0A0S3RIF0_PHAAN</name>
<evidence type="ECO:0000313" key="2">
    <source>
        <dbReference type="Proteomes" id="UP000291084"/>
    </source>
</evidence>
<organism evidence="1 2">
    <name type="scientific">Vigna angularis var. angularis</name>
    <dbReference type="NCBI Taxonomy" id="157739"/>
    <lineage>
        <taxon>Eukaryota</taxon>
        <taxon>Viridiplantae</taxon>
        <taxon>Streptophyta</taxon>
        <taxon>Embryophyta</taxon>
        <taxon>Tracheophyta</taxon>
        <taxon>Spermatophyta</taxon>
        <taxon>Magnoliopsida</taxon>
        <taxon>eudicotyledons</taxon>
        <taxon>Gunneridae</taxon>
        <taxon>Pentapetalae</taxon>
        <taxon>rosids</taxon>
        <taxon>fabids</taxon>
        <taxon>Fabales</taxon>
        <taxon>Fabaceae</taxon>
        <taxon>Papilionoideae</taxon>
        <taxon>50 kb inversion clade</taxon>
        <taxon>NPAAA clade</taxon>
        <taxon>indigoferoid/millettioid clade</taxon>
        <taxon>Phaseoleae</taxon>
        <taxon>Vigna</taxon>
    </lineage>
</organism>